<sequence>MSHKQEKIFLGLTILVMVLIFISSSMTYRQQTVVPELGRFNLNWLKKWLAPISIDYAGHTFSVKTDGLAGMVEFILRKLAHFGSNLLIGLFAYLGFTSLVPNFGVRAILVWLSATGYAATDEFHQLLTGDRSPMIRDVMLDSMGALTGVILAMIIFMLIQKKRPRKSRKYRVG</sequence>
<keyword evidence="1" id="KW-0812">Transmembrane</keyword>
<feature type="transmembrane region" description="Helical" evidence="1">
    <location>
        <begin position="103"/>
        <end position="120"/>
    </location>
</feature>
<gene>
    <name evidence="3" type="ORF">ACFQ4L_07075</name>
</gene>
<comment type="caution">
    <text evidence="3">The sequence shown here is derived from an EMBL/GenBank/DDBJ whole genome shotgun (WGS) entry which is preliminary data.</text>
</comment>
<dbReference type="RefSeq" id="WP_125578649.1">
    <property type="nucleotide sequence ID" value="NZ_JBHTOF010000084.1"/>
</dbReference>
<dbReference type="InterPro" id="IPR006976">
    <property type="entry name" value="VanZ-like"/>
</dbReference>
<evidence type="ECO:0000313" key="4">
    <source>
        <dbReference type="Proteomes" id="UP001597244"/>
    </source>
</evidence>
<evidence type="ECO:0000256" key="1">
    <source>
        <dbReference type="SAM" id="Phobius"/>
    </source>
</evidence>
<feature type="domain" description="VanZ-like" evidence="2">
    <location>
        <begin position="9"/>
        <end position="155"/>
    </location>
</feature>
<evidence type="ECO:0000259" key="2">
    <source>
        <dbReference type="Pfam" id="PF04892"/>
    </source>
</evidence>
<keyword evidence="1" id="KW-1133">Transmembrane helix</keyword>
<dbReference type="Pfam" id="PF04892">
    <property type="entry name" value="VanZ"/>
    <property type="match status" value="1"/>
</dbReference>
<keyword evidence="4" id="KW-1185">Reference proteome</keyword>
<feature type="transmembrane region" description="Helical" evidence="1">
    <location>
        <begin position="79"/>
        <end position="96"/>
    </location>
</feature>
<accession>A0ABW4DS67</accession>
<reference evidence="4" key="1">
    <citation type="journal article" date="2019" name="Int. J. Syst. Evol. Microbiol.">
        <title>The Global Catalogue of Microorganisms (GCM) 10K type strain sequencing project: providing services to taxonomists for standard genome sequencing and annotation.</title>
        <authorList>
            <consortium name="The Broad Institute Genomics Platform"/>
            <consortium name="The Broad Institute Genome Sequencing Center for Infectious Disease"/>
            <person name="Wu L."/>
            <person name="Ma J."/>
        </authorList>
    </citation>
    <scope>NUCLEOTIDE SEQUENCE [LARGE SCALE GENOMIC DNA]</scope>
    <source>
        <strain evidence="4">CCM 8951</strain>
    </source>
</reference>
<proteinExistence type="predicted"/>
<feature type="transmembrane region" description="Helical" evidence="1">
    <location>
        <begin position="140"/>
        <end position="159"/>
    </location>
</feature>
<dbReference type="InterPro" id="IPR016747">
    <property type="entry name" value="Phosphotransbutyrylase"/>
</dbReference>
<name>A0ABW4DS67_9LACO</name>
<evidence type="ECO:0000313" key="3">
    <source>
        <dbReference type="EMBL" id="MFD1465820.1"/>
    </source>
</evidence>
<dbReference type="NCBIfam" id="NF037970">
    <property type="entry name" value="vanZ_1"/>
    <property type="match status" value="1"/>
</dbReference>
<dbReference type="PIRSF" id="PIRSF019083">
    <property type="entry name" value="UCP019083_VanZ"/>
    <property type="match status" value="1"/>
</dbReference>
<dbReference type="EMBL" id="JBHTOF010000084">
    <property type="protein sequence ID" value="MFD1465820.1"/>
    <property type="molecule type" value="Genomic_DNA"/>
</dbReference>
<protein>
    <submittedName>
        <fullName evidence="3">VanZ family protein</fullName>
    </submittedName>
</protein>
<organism evidence="3 4">
    <name type="scientific">Lapidilactobacillus mulanensis</name>
    <dbReference type="NCBI Taxonomy" id="2485999"/>
    <lineage>
        <taxon>Bacteria</taxon>
        <taxon>Bacillati</taxon>
        <taxon>Bacillota</taxon>
        <taxon>Bacilli</taxon>
        <taxon>Lactobacillales</taxon>
        <taxon>Lactobacillaceae</taxon>
        <taxon>Lapidilactobacillus</taxon>
    </lineage>
</organism>
<dbReference type="Proteomes" id="UP001597244">
    <property type="component" value="Unassembled WGS sequence"/>
</dbReference>
<keyword evidence="1" id="KW-0472">Membrane</keyword>